<evidence type="ECO:0000313" key="2">
    <source>
        <dbReference type="EMBL" id="SDU39921.1"/>
    </source>
</evidence>
<sequence length="232" mass="24149">MAVAPLTPAMLRLTVQVEEPHLPLDPSCPNQVLRLSPPAGGADALSGARPASRTYTIRRADPASGLIDLDVVLHGDGLFVRWARAAAPGDALDFTGPRPHAVPSPAADAVVMATDETGLPALAALAEAAPAGLPMHAVVEVADAGEELPLESAADLRVTWLHRDGAAAGTTGALERAVRSLPWPGGAVDVWVAGEAGEVRAIRRFASIERGVERDRLHAFGYWRRGRAGSPA</sequence>
<dbReference type="Pfam" id="PF04954">
    <property type="entry name" value="SIP"/>
    <property type="match status" value="1"/>
</dbReference>
<protein>
    <submittedName>
        <fullName evidence="2">NADPH-dependent ferric siderophore reductase, contains FAD-binding and SIP domains</fullName>
    </submittedName>
</protein>
<dbReference type="STRING" id="419479.SAMN04488563_1487"/>
<reference evidence="3" key="1">
    <citation type="submission" date="2016-10" db="EMBL/GenBank/DDBJ databases">
        <authorList>
            <person name="Varghese N."/>
            <person name="Submissions S."/>
        </authorList>
    </citation>
    <scope>NUCLEOTIDE SEQUENCE [LARGE SCALE GENOMIC DNA]</scope>
    <source>
        <strain evidence="3">DSM 45079</strain>
    </source>
</reference>
<dbReference type="AlphaFoldDB" id="A0A1H2I757"/>
<accession>A0A1H2I757</accession>
<organism evidence="2 3">
    <name type="scientific">Jiangella alkaliphila</name>
    <dbReference type="NCBI Taxonomy" id="419479"/>
    <lineage>
        <taxon>Bacteria</taxon>
        <taxon>Bacillati</taxon>
        <taxon>Actinomycetota</taxon>
        <taxon>Actinomycetes</taxon>
        <taxon>Jiangellales</taxon>
        <taxon>Jiangellaceae</taxon>
        <taxon>Jiangella</taxon>
    </lineage>
</organism>
<dbReference type="PROSITE" id="PS51384">
    <property type="entry name" value="FAD_FR"/>
    <property type="match status" value="1"/>
</dbReference>
<dbReference type="Proteomes" id="UP000182977">
    <property type="component" value="Chromosome I"/>
</dbReference>
<evidence type="ECO:0000259" key="1">
    <source>
        <dbReference type="PROSITE" id="PS51384"/>
    </source>
</evidence>
<dbReference type="InterPro" id="IPR013113">
    <property type="entry name" value="SIP_FAD-bd"/>
</dbReference>
<dbReference type="InterPro" id="IPR007037">
    <property type="entry name" value="SIP_rossman_dom"/>
</dbReference>
<dbReference type="InterPro" id="IPR017938">
    <property type="entry name" value="Riboflavin_synthase-like_b-brl"/>
</dbReference>
<keyword evidence="3" id="KW-1185">Reference proteome</keyword>
<dbReference type="SUPFAM" id="SSF63380">
    <property type="entry name" value="Riboflavin synthase domain-like"/>
    <property type="match status" value="1"/>
</dbReference>
<evidence type="ECO:0000313" key="3">
    <source>
        <dbReference type="Proteomes" id="UP000182977"/>
    </source>
</evidence>
<dbReference type="EMBL" id="LT629791">
    <property type="protein sequence ID" value="SDU39921.1"/>
    <property type="molecule type" value="Genomic_DNA"/>
</dbReference>
<dbReference type="Pfam" id="PF08021">
    <property type="entry name" value="FAD_binding_9"/>
    <property type="match status" value="1"/>
</dbReference>
<dbReference type="InterPro" id="IPR017927">
    <property type="entry name" value="FAD-bd_FR_type"/>
</dbReference>
<dbReference type="PANTHER" id="PTHR30157">
    <property type="entry name" value="FERRIC REDUCTASE, NADPH-DEPENDENT"/>
    <property type="match status" value="1"/>
</dbReference>
<gene>
    <name evidence="2" type="ORF">SAMN04488563_1487</name>
</gene>
<dbReference type="InterPro" id="IPR039374">
    <property type="entry name" value="SIP_fam"/>
</dbReference>
<feature type="domain" description="FAD-binding FR-type" evidence="1">
    <location>
        <begin position="1"/>
        <end position="104"/>
    </location>
</feature>
<proteinExistence type="predicted"/>
<dbReference type="InterPro" id="IPR039261">
    <property type="entry name" value="FNR_nucleotide-bd"/>
</dbReference>
<dbReference type="GO" id="GO:0016491">
    <property type="term" value="F:oxidoreductase activity"/>
    <property type="evidence" value="ECO:0007669"/>
    <property type="project" value="InterPro"/>
</dbReference>
<dbReference type="CDD" id="cd06193">
    <property type="entry name" value="siderophore_interacting"/>
    <property type="match status" value="1"/>
</dbReference>
<name>A0A1H2I757_9ACTN</name>
<dbReference type="PANTHER" id="PTHR30157:SF0">
    <property type="entry name" value="NADPH-DEPENDENT FERRIC-CHELATE REDUCTASE"/>
    <property type="match status" value="1"/>
</dbReference>
<dbReference type="Gene3D" id="3.40.50.80">
    <property type="entry name" value="Nucleotide-binding domain of ferredoxin-NADP reductase (FNR) module"/>
    <property type="match status" value="1"/>
</dbReference>
<dbReference type="Gene3D" id="2.40.30.10">
    <property type="entry name" value="Translation factors"/>
    <property type="match status" value="1"/>
</dbReference>